<evidence type="ECO:0000256" key="3">
    <source>
        <dbReference type="ARBA" id="ARBA00023125"/>
    </source>
</evidence>
<evidence type="ECO:0000256" key="2">
    <source>
        <dbReference type="ARBA" id="ARBA00023015"/>
    </source>
</evidence>
<dbReference type="RefSeq" id="WP_208925356.1">
    <property type="nucleotide sequence ID" value="NZ_LK996017.1"/>
</dbReference>
<dbReference type="InterPro" id="IPR036390">
    <property type="entry name" value="WH_DNA-bd_sf"/>
</dbReference>
<sequence length="321" mass="36568">MRLEQFKQILKIEEHQSFSKAAKALFISQPSFSISINNFEEELGFKLFERNNKRVVPTEQGKEILSLAKKILDVEEKIKGIMGGNDVLIRNLHIAVPAALANAVFSQILIDFRELYPSVNLHIQEARFYEIIDMMEKGVYSLGVISSPKSQEQELLRKLTGKGIACEIIPGADNLNMTLFISSRNPLACQESVCLTDFKNLISISYKDNFTIALKEMDDIHKHVFASSNQLSPSNKEIIVQDIELVKMLISENLGYAVFPKIFAMNNLYVKKGLIQALPIREFHEPHSFCILYFSKEPLSLIEKELLIHVRQSLKNIIINQ</sequence>
<protein>
    <submittedName>
        <fullName evidence="6">Transcriptional regulator, LysR</fullName>
    </submittedName>
</protein>
<feature type="domain" description="HTH lysR-type" evidence="5">
    <location>
        <begin position="1"/>
        <end position="58"/>
    </location>
</feature>
<reference evidence="6" key="1">
    <citation type="submission" date="2014-07" db="EMBL/GenBank/DDBJ databases">
        <authorList>
            <person name="Hornung V.Bastian."/>
        </authorList>
    </citation>
    <scope>NUCLEOTIDE SEQUENCE</scope>
    <source>
        <strain evidence="6">PCE-S</strain>
    </source>
</reference>
<evidence type="ECO:0000256" key="1">
    <source>
        <dbReference type="ARBA" id="ARBA00009437"/>
    </source>
</evidence>
<dbReference type="PATRIC" id="fig|49338.4.peg.1011"/>
<dbReference type="PRINTS" id="PR00039">
    <property type="entry name" value="HTHLYSR"/>
</dbReference>
<dbReference type="PROSITE" id="PS50931">
    <property type="entry name" value="HTH_LYSR"/>
    <property type="match status" value="1"/>
</dbReference>
<accession>A0A098AXI9</accession>
<organism evidence="6">
    <name type="scientific">Desulfitobacterium hafniense</name>
    <name type="common">Desulfitobacterium frappieri</name>
    <dbReference type="NCBI Taxonomy" id="49338"/>
    <lineage>
        <taxon>Bacteria</taxon>
        <taxon>Bacillati</taxon>
        <taxon>Bacillota</taxon>
        <taxon>Clostridia</taxon>
        <taxon>Eubacteriales</taxon>
        <taxon>Desulfitobacteriaceae</taxon>
        <taxon>Desulfitobacterium</taxon>
    </lineage>
</organism>
<evidence type="ECO:0000256" key="4">
    <source>
        <dbReference type="ARBA" id="ARBA00023163"/>
    </source>
</evidence>
<dbReference type="Pfam" id="PF00126">
    <property type="entry name" value="HTH_1"/>
    <property type="match status" value="1"/>
</dbReference>
<dbReference type="CDD" id="cd05466">
    <property type="entry name" value="PBP2_LTTR_substrate"/>
    <property type="match status" value="1"/>
</dbReference>
<dbReference type="InterPro" id="IPR005119">
    <property type="entry name" value="LysR_subst-bd"/>
</dbReference>
<dbReference type="InterPro" id="IPR000847">
    <property type="entry name" value="LysR_HTH_N"/>
</dbReference>
<dbReference type="GO" id="GO:0003700">
    <property type="term" value="F:DNA-binding transcription factor activity"/>
    <property type="evidence" value="ECO:0007669"/>
    <property type="project" value="InterPro"/>
</dbReference>
<dbReference type="Pfam" id="PF03466">
    <property type="entry name" value="LysR_substrate"/>
    <property type="match status" value="1"/>
</dbReference>
<dbReference type="InterPro" id="IPR036388">
    <property type="entry name" value="WH-like_DNA-bd_sf"/>
</dbReference>
<dbReference type="SUPFAM" id="SSF46785">
    <property type="entry name" value="Winged helix' DNA-binding domain"/>
    <property type="match status" value="1"/>
</dbReference>
<keyword evidence="3" id="KW-0238">DNA-binding</keyword>
<dbReference type="Gene3D" id="1.10.10.10">
    <property type="entry name" value="Winged helix-like DNA-binding domain superfamily/Winged helix DNA-binding domain"/>
    <property type="match status" value="1"/>
</dbReference>
<comment type="similarity">
    <text evidence="1">Belongs to the LysR transcriptional regulatory family.</text>
</comment>
<dbReference type="SUPFAM" id="SSF53850">
    <property type="entry name" value="Periplasmic binding protein-like II"/>
    <property type="match status" value="1"/>
</dbReference>
<evidence type="ECO:0000313" key="6">
    <source>
        <dbReference type="EMBL" id="CDX00827.1"/>
    </source>
</evidence>
<proteinExistence type="inferred from homology"/>
<dbReference type="GO" id="GO:0000976">
    <property type="term" value="F:transcription cis-regulatory region binding"/>
    <property type="evidence" value="ECO:0007669"/>
    <property type="project" value="TreeGrafter"/>
</dbReference>
<evidence type="ECO:0000259" key="5">
    <source>
        <dbReference type="PROSITE" id="PS50931"/>
    </source>
</evidence>
<dbReference type="PANTHER" id="PTHR30126:SF40">
    <property type="entry name" value="HTH-TYPE TRANSCRIPTIONAL REGULATOR GLTR"/>
    <property type="match status" value="1"/>
</dbReference>
<name>A0A098AXI9_DESHA</name>
<dbReference type="AlphaFoldDB" id="A0A098AXI9"/>
<gene>
    <name evidence="6" type="ORF">DPCES_0940</name>
</gene>
<dbReference type="PANTHER" id="PTHR30126">
    <property type="entry name" value="HTH-TYPE TRANSCRIPTIONAL REGULATOR"/>
    <property type="match status" value="1"/>
</dbReference>
<keyword evidence="4" id="KW-0804">Transcription</keyword>
<dbReference type="EMBL" id="LK996017">
    <property type="protein sequence ID" value="CDX00827.1"/>
    <property type="molecule type" value="Genomic_DNA"/>
</dbReference>
<keyword evidence="2" id="KW-0805">Transcription regulation</keyword>
<dbReference type="Gene3D" id="3.40.190.290">
    <property type="match status" value="1"/>
</dbReference>